<keyword evidence="1" id="KW-0808">Transferase</keyword>
<dbReference type="AlphaFoldDB" id="A0A6B3LWP4"/>
<dbReference type="Gene3D" id="3.40.50.2000">
    <property type="entry name" value="Glycogen Phosphorylase B"/>
    <property type="match status" value="1"/>
</dbReference>
<keyword evidence="2" id="KW-1185">Reference proteome</keyword>
<organism evidence="1 2">
    <name type="scientific">Pontibacter burrus</name>
    <dbReference type="NCBI Taxonomy" id="2704466"/>
    <lineage>
        <taxon>Bacteria</taxon>
        <taxon>Pseudomonadati</taxon>
        <taxon>Bacteroidota</taxon>
        <taxon>Cytophagia</taxon>
        <taxon>Cytophagales</taxon>
        <taxon>Hymenobacteraceae</taxon>
        <taxon>Pontibacter</taxon>
    </lineage>
</organism>
<dbReference type="GO" id="GO:0016740">
    <property type="term" value="F:transferase activity"/>
    <property type="evidence" value="ECO:0007669"/>
    <property type="project" value="UniProtKB-KW"/>
</dbReference>
<comment type="caution">
    <text evidence="1">The sequence shown here is derived from an EMBL/GenBank/DDBJ whole genome shotgun (WGS) entry which is preliminary data.</text>
</comment>
<dbReference type="SUPFAM" id="SSF53756">
    <property type="entry name" value="UDP-Glycosyltransferase/glycogen phosphorylase"/>
    <property type="match status" value="1"/>
</dbReference>
<gene>
    <name evidence="1" type="ORF">GXP69_09210</name>
</gene>
<proteinExistence type="predicted"/>
<sequence>MSEKRILLASLLKPVNDTRMYGKLGLSLCKLPEVQVHVAGFTAPLPAEAPNNLHFHPIFSFKRLSNGRFIAQQKYWQLLKTVKPDLLIVCTHELLLLSWLYCKNHSCKLIYDVQENYRLNLTAQDTYNPILKNLLAKGVRTIENLTASTIAHFFLAEQSYVKELPFIDDRYTIVENKYKPAPNYKPRPTPVNLKPGPLKLLYSGTISGIYGIFEAVELANNWHKLNAQVTLTIIGYCAHKPTLQKLKQTIADKPYITLIGGDKLVPHPEILKAITTHDLGLLPYQPNESTCRCIPTKLYEYMAYGLPVLMQHNKLWDDILTANNSGLSINFNNTTTETIEPDIYNSSFYTNGIPKNVFWDTEERKLLTITSQVLQQNQL</sequence>
<evidence type="ECO:0000313" key="1">
    <source>
        <dbReference type="EMBL" id="NEM97871.1"/>
    </source>
</evidence>
<accession>A0A6B3LWP4</accession>
<evidence type="ECO:0000313" key="2">
    <source>
        <dbReference type="Proteomes" id="UP000474777"/>
    </source>
</evidence>
<dbReference type="Proteomes" id="UP000474777">
    <property type="component" value="Unassembled WGS sequence"/>
</dbReference>
<name>A0A6B3LWP4_9BACT</name>
<dbReference type="EMBL" id="JAAGWD010000003">
    <property type="protein sequence ID" value="NEM97871.1"/>
    <property type="molecule type" value="Genomic_DNA"/>
</dbReference>
<dbReference type="RefSeq" id="WP_163914631.1">
    <property type="nucleotide sequence ID" value="NZ_JAAGWD010000003.1"/>
</dbReference>
<reference evidence="1 2" key="1">
    <citation type="submission" date="2020-02" db="EMBL/GenBank/DDBJ databases">
        <authorList>
            <person name="Kim M.K."/>
        </authorList>
    </citation>
    <scope>NUCLEOTIDE SEQUENCE [LARGE SCALE GENOMIC DNA]</scope>
    <source>
        <strain evidence="1 2">BT327</strain>
    </source>
</reference>
<protein>
    <submittedName>
        <fullName evidence="1">Glycosyltransferase family 4 protein</fullName>
    </submittedName>
</protein>